<evidence type="ECO:0000313" key="2">
    <source>
        <dbReference type="Proteomes" id="UP000228906"/>
    </source>
</evidence>
<protein>
    <submittedName>
        <fullName evidence="1">Uncharacterized protein</fullName>
    </submittedName>
</protein>
<evidence type="ECO:0000313" key="1">
    <source>
        <dbReference type="EMBL" id="PIR91096.1"/>
    </source>
</evidence>
<comment type="caution">
    <text evidence="1">The sequence shown here is derived from an EMBL/GenBank/DDBJ whole genome shotgun (WGS) entry which is preliminary data.</text>
</comment>
<dbReference type="EMBL" id="PFAV01000056">
    <property type="protein sequence ID" value="PIR91096.1"/>
    <property type="molecule type" value="Genomic_DNA"/>
</dbReference>
<dbReference type="AlphaFoldDB" id="A0A2H0UW75"/>
<gene>
    <name evidence="1" type="ORF">COU03_03120</name>
</gene>
<organism evidence="1 2">
    <name type="scientific">bacterium (Candidatus Gribaldobacteria) CG10_big_fil_rev_8_21_14_0_10_41_12</name>
    <dbReference type="NCBI Taxonomy" id="2014277"/>
    <lineage>
        <taxon>Bacteria</taxon>
        <taxon>Candidatus Gribaldobacteria</taxon>
    </lineage>
</organism>
<dbReference type="Proteomes" id="UP000228906">
    <property type="component" value="Unassembled WGS sequence"/>
</dbReference>
<sequence length="159" mass="18109">MIIEFPKTPITADEMMKSRCYEQRERGISIDDVVVVFQAGNKIKVVARKAHQVLGDNKSGNFIISEGMVGEVIEAKKTRENDMGKTVNWIEAQWHYGAVADAYDLETWYSDNIDRSTLYDIDGNNVFDFDGDWGEHFDFEIIKPMNGTDKKIQPDLPIG</sequence>
<accession>A0A2H0UW75</accession>
<reference evidence="2" key="1">
    <citation type="submission" date="2017-09" db="EMBL/GenBank/DDBJ databases">
        <title>Depth-based differentiation of microbial function through sediment-hosted aquifers and enrichment of novel symbionts in the deep terrestrial subsurface.</title>
        <authorList>
            <person name="Probst A.J."/>
            <person name="Ladd B."/>
            <person name="Jarett J.K."/>
            <person name="Geller-Mcgrath D.E."/>
            <person name="Sieber C.M.K."/>
            <person name="Emerson J.B."/>
            <person name="Anantharaman K."/>
            <person name="Thomas B.C."/>
            <person name="Malmstrom R."/>
            <person name="Stieglmeier M."/>
            <person name="Klingl A."/>
            <person name="Woyke T."/>
            <person name="Ryan C.M."/>
            <person name="Banfield J.F."/>
        </authorList>
    </citation>
    <scope>NUCLEOTIDE SEQUENCE [LARGE SCALE GENOMIC DNA]</scope>
</reference>
<name>A0A2H0UW75_9BACT</name>
<proteinExistence type="predicted"/>